<dbReference type="PANTHER" id="PTHR11134">
    <property type="entry name" value="ADAPTOR COMPLEX SUBUNIT BETA FAMILY MEMBER"/>
    <property type="match status" value="1"/>
</dbReference>
<sequence>MSAGGQDAKLFARGKVAELRLELNSGGKKDKNFTAKKTALKKIVANMTMSNNDMVALFPDIVGCMHIPSLEIKKMCFLYLVNYARIKPDIALKALPIIQEDMHDTNPLVRSLALRTMSYIHVREFVEATVPHLKTLLRDNDPYVRKTAAICVAKLYDHDKAMVESSDLIDKLNAMLRDENPTVVSCALAALMDIWERSESIKLTIDYASASKIVQILHQCSEWGQTYILEALMNYVPQDTQEAAILAERIAPRLSHSNSAVVLTCIRVILYLLNYISDQKVITSLCNKLSPPLVTLLSKGPEIQYLALRNALLILQRRPEVLRNDIRVFFCKYNDPIYVKVTKLELIFMLATERNIKEVLTELSEYATEIDVDFVRKSVRAIGKLAIKIPPASQLCISTLLTLVSTKVSYIVQEATVVIRNIFRKYPNQYESIISTLCENLDSLDEPEAKAAMIWVIGQYADRIEDSDVLLEDFLDSFNEETHEVQLALLTATVKLFIQRPTRGSQLVPRVLKWATEETDNPDLRDRGYMYWRLLSSAPEEAKKIVMGEKPAITAEESEKLDPGTLEEMCLNVGTLATVYLKPVNQVFRSARPRKLQDSPALQRHELPTVKAAQQARERAAAERSRIDTSTTNGNGSLSPTSANGSNLAAAAHEADLYFAGDQDQDQDQDQESEKEHTMAENGAASSGSRTNPLSRREDFSSRELILYRITTLVTYIIFLVTAIYYTFQSPNEGHKPRHTIWGNNTATPFAQNSIMTSIYWIFILFLQLVYAYSLYSRDTVYVAAAANIGAHYIASNLLLFGFLNLWVRSHFWLAELLVVINFFNLSFAYFRHSTTPRPIHVGTVAGPLAWNFVALYWVGARAVHTDALAARIVGNVFIWGILAYGAFFLVAFKDYTMGFALSYLAFSTGVGQFLTKLPILQLQWIFAFTIGALLFILSLGVSSGKTPLQGGEVVSEDRERAPLLRDGPDAPQE</sequence>
<feature type="transmembrane region" description="Helical" evidence="7">
    <location>
        <begin position="706"/>
        <end position="728"/>
    </location>
</feature>
<keyword evidence="10" id="KW-1185">Reference proteome</keyword>
<reference evidence="9 10" key="1">
    <citation type="submission" date="2021-02" db="EMBL/GenBank/DDBJ databases">
        <title>Genome assembly of Pseudopithomyces chartarum.</title>
        <authorList>
            <person name="Jauregui R."/>
            <person name="Singh J."/>
            <person name="Voisey C."/>
        </authorList>
    </citation>
    <scope>NUCLEOTIDE SEQUENCE [LARGE SCALE GENOMIC DNA]</scope>
    <source>
        <strain evidence="9 10">AGR01</strain>
    </source>
</reference>
<proteinExistence type="inferred from homology"/>
<keyword evidence="4" id="KW-0653">Protein transport</keyword>
<dbReference type="GO" id="GO:0006886">
    <property type="term" value="P:intracellular protein transport"/>
    <property type="evidence" value="ECO:0007669"/>
    <property type="project" value="InterPro"/>
</dbReference>
<dbReference type="SUPFAM" id="SSF48371">
    <property type="entry name" value="ARM repeat"/>
    <property type="match status" value="1"/>
</dbReference>
<feature type="transmembrane region" description="Helical" evidence="7">
    <location>
        <begin position="810"/>
        <end position="830"/>
    </location>
</feature>
<dbReference type="Pfam" id="PF08611">
    <property type="entry name" value="DUF1774"/>
    <property type="match status" value="1"/>
</dbReference>
<evidence type="ECO:0000256" key="5">
    <source>
        <dbReference type="ARBA" id="ARBA00023136"/>
    </source>
</evidence>
<evidence type="ECO:0000256" key="2">
    <source>
        <dbReference type="ARBA" id="ARBA00006613"/>
    </source>
</evidence>
<evidence type="ECO:0000313" key="9">
    <source>
        <dbReference type="EMBL" id="KAK3209207.1"/>
    </source>
</evidence>
<organism evidence="9 10">
    <name type="scientific">Pseudopithomyces chartarum</name>
    <dbReference type="NCBI Taxonomy" id="1892770"/>
    <lineage>
        <taxon>Eukaryota</taxon>
        <taxon>Fungi</taxon>
        <taxon>Dikarya</taxon>
        <taxon>Ascomycota</taxon>
        <taxon>Pezizomycotina</taxon>
        <taxon>Dothideomycetes</taxon>
        <taxon>Pleosporomycetidae</taxon>
        <taxon>Pleosporales</taxon>
        <taxon>Massarineae</taxon>
        <taxon>Didymosphaeriaceae</taxon>
        <taxon>Pseudopithomyces</taxon>
    </lineage>
</organism>
<feature type="compositionally biased region" description="Polar residues" evidence="6">
    <location>
        <begin position="628"/>
        <end position="646"/>
    </location>
</feature>
<feature type="region of interest" description="Disordered" evidence="6">
    <location>
        <begin position="663"/>
        <end position="696"/>
    </location>
</feature>
<dbReference type="Proteomes" id="UP001280581">
    <property type="component" value="Unassembled WGS sequence"/>
</dbReference>
<feature type="transmembrane region" description="Helical" evidence="7">
    <location>
        <begin position="783"/>
        <end position="804"/>
    </location>
</feature>
<evidence type="ECO:0000256" key="3">
    <source>
        <dbReference type="ARBA" id="ARBA00022448"/>
    </source>
</evidence>
<feature type="compositionally biased region" description="Basic and acidic residues" evidence="6">
    <location>
        <begin position="616"/>
        <end position="627"/>
    </location>
</feature>
<dbReference type="FunFam" id="1.25.10.10:FF:000044">
    <property type="entry name" value="AP complex subunit beta"/>
    <property type="match status" value="1"/>
</dbReference>
<feature type="compositionally biased region" description="Polar residues" evidence="6">
    <location>
        <begin position="684"/>
        <end position="694"/>
    </location>
</feature>
<evidence type="ECO:0000256" key="6">
    <source>
        <dbReference type="SAM" id="MobiDB-lite"/>
    </source>
</evidence>
<dbReference type="AlphaFoldDB" id="A0AAN6LXD6"/>
<name>A0AAN6LXD6_9PLEO</name>
<keyword evidence="7" id="KW-1133">Transmembrane helix</keyword>
<protein>
    <recommendedName>
        <fullName evidence="8">Clathrin/coatomer adaptor adaptin-like N-terminal domain-containing protein</fullName>
    </recommendedName>
</protein>
<feature type="transmembrane region" description="Helical" evidence="7">
    <location>
        <begin position="758"/>
        <end position="776"/>
    </location>
</feature>
<dbReference type="GO" id="GO:0016192">
    <property type="term" value="P:vesicle-mediated transport"/>
    <property type="evidence" value="ECO:0007669"/>
    <property type="project" value="InterPro"/>
</dbReference>
<dbReference type="InterPro" id="IPR013920">
    <property type="entry name" value="DUF1774_fun"/>
</dbReference>
<feature type="region of interest" description="Disordered" evidence="6">
    <location>
        <begin position="592"/>
        <end position="646"/>
    </location>
</feature>
<keyword evidence="5 7" id="KW-0472">Membrane</keyword>
<dbReference type="InterPro" id="IPR002553">
    <property type="entry name" value="Clathrin/coatomer_adapt-like_N"/>
</dbReference>
<evidence type="ECO:0000313" key="10">
    <source>
        <dbReference type="Proteomes" id="UP001280581"/>
    </source>
</evidence>
<feature type="compositionally biased region" description="Basic and acidic residues" evidence="6">
    <location>
        <begin position="956"/>
        <end position="974"/>
    </location>
</feature>
<keyword evidence="3" id="KW-0813">Transport</keyword>
<dbReference type="InterPro" id="IPR026739">
    <property type="entry name" value="AP_beta"/>
</dbReference>
<accession>A0AAN6LXD6</accession>
<comment type="caution">
    <text evidence="9">The sequence shown here is derived from an EMBL/GenBank/DDBJ whole genome shotgun (WGS) entry which is preliminary data.</text>
</comment>
<feature type="domain" description="Clathrin/coatomer adaptor adaptin-like N-terminal" evidence="8">
    <location>
        <begin position="31"/>
        <end position="538"/>
    </location>
</feature>
<evidence type="ECO:0000256" key="7">
    <source>
        <dbReference type="SAM" id="Phobius"/>
    </source>
</evidence>
<feature type="transmembrane region" description="Helical" evidence="7">
    <location>
        <begin position="873"/>
        <end position="893"/>
    </location>
</feature>
<comment type="similarity">
    <text evidence="2">Belongs to the adaptor complexes large subunit family.</text>
</comment>
<dbReference type="GO" id="GO:0012505">
    <property type="term" value="C:endomembrane system"/>
    <property type="evidence" value="ECO:0007669"/>
    <property type="project" value="UniProtKB-SubCell"/>
</dbReference>
<evidence type="ECO:0000256" key="4">
    <source>
        <dbReference type="ARBA" id="ARBA00022927"/>
    </source>
</evidence>
<dbReference type="Pfam" id="PF01602">
    <property type="entry name" value="Adaptin_N"/>
    <property type="match status" value="1"/>
</dbReference>
<evidence type="ECO:0000256" key="1">
    <source>
        <dbReference type="ARBA" id="ARBA00004308"/>
    </source>
</evidence>
<comment type="subcellular location">
    <subcellularLocation>
        <location evidence="1">Endomembrane system</location>
    </subcellularLocation>
</comment>
<feature type="transmembrane region" description="Helical" evidence="7">
    <location>
        <begin position="922"/>
        <end position="942"/>
    </location>
</feature>
<evidence type="ECO:0000259" key="8">
    <source>
        <dbReference type="Pfam" id="PF01602"/>
    </source>
</evidence>
<feature type="transmembrane region" description="Helical" evidence="7">
    <location>
        <begin position="842"/>
        <end position="861"/>
    </location>
</feature>
<dbReference type="EMBL" id="WVTA01000006">
    <property type="protein sequence ID" value="KAK3209207.1"/>
    <property type="molecule type" value="Genomic_DNA"/>
</dbReference>
<gene>
    <name evidence="9" type="ORF">GRF29_69g1127337</name>
</gene>
<keyword evidence="7" id="KW-0812">Transmembrane</keyword>
<dbReference type="GO" id="GO:0030117">
    <property type="term" value="C:membrane coat"/>
    <property type="evidence" value="ECO:0007669"/>
    <property type="project" value="InterPro"/>
</dbReference>
<dbReference type="InterPro" id="IPR011989">
    <property type="entry name" value="ARM-like"/>
</dbReference>
<dbReference type="Gene3D" id="1.25.10.10">
    <property type="entry name" value="Leucine-rich Repeat Variant"/>
    <property type="match status" value="1"/>
</dbReference>
<dbReference type="InterPro" id="IPR016024">
    <property type="entry name" value="ARM-type_fold"/>
</dbReference>
<feature type="region of interest" description="Disordered" evidence="6">
    <location>
        <begin position="946"/>
        <end position="974"/>
    </location>
</feature>